<reference evidence="1 2" key="1">
    <citation type="submission" date="2010-04" db="EMBL/GenBank/DDBJ databases">
        <authorList>
            <person name="Muzny D."/>
            <person name="Qin X."/>
            <person name="Deng J."/>
            <person name="Jiang H."/>
            <person name="Liu Y."/>
            <person name="Qu J."/>
            <person name="Song X.-Z."/>
            <person name="Zhang L."/>
            <person name="Thornton R."/>
            <person name="Coyle M."/>
            <person name="Francisco L."/>
            <person name="Jackson L."/>
            <person name="Javaid M."/>
            <person name="Korchina V."/>
            <person name="Kovar C."/>
            <person name="Mata R."/>
            <person name="Mathew T."/>
            <person name="Ngo R."/>
            <person name="Nguyen L."/>
            <person name="Nguyen N."/>
            <person name="Okwuonu G."/>
            <person name="Ongeri F."/>
            <person name="Pham C."/>
            <person name="Simmons D."/>
            <person name="Wilczek-Boney K."/>
            <person name="Hale W."/>
            <person name="Jakkamsetti A."/>
            <person name="Pham P."/>
            <person name="Ruth R."/>
            <person name="San Lucas F."/>
            <person name="Warren J."/>
            <person name="Zhang J."/>
            <person name="Zhao Z."/>
            <person name="Zhou C."/>
            <person name="Zhu D."/>
            <person name="Lee S."/>
            <person name="Bess C."/>
            <person name="Blankenburg K."/>
            <person name="Forbes L."/>
            <person name="Fu Q."/>
            <person name="Gubbala S."/>
            <person name="Hirani K."/>
            <person name="Jayaseelan J.C."/>
            <person name="Lara F."/>
            <person name="Munidasa M."/>
            <person name="Palculict T."/>
            <person name="Patil S."/>
            <person name="Pu L.-L."/>
            <person name="Saada N."/>
            <person name="Tang L."/>
            <person name="Weissenberger G."/>
            <person name="Zhu Y."/>
            <person name="Hemphill L."/>
            <person name="Shang Y."/>
            <person name="Youmans B."/>
            <person name="Ayvaz T."/>
            <person name="Ross M."/>
            <person name="Santibanez J."/>
            <person name="Aqrawi P."/>
            <person name="Gross S."/>
            <person name="Joshi V."/>
            <person name="Fowler G."/>
            <person name="Nazareth L."/>
            <person name="Reid J."/>
            <person name="Worley K."/>
            <person name="Petrosino J."/>
            <person name="Highlander S."/>
            <person name="Gibbs R."/>
        </authorList>
    </citation>
    <scope>NUCLEOTIDE SEQUENCE [LARGE SCALE GENOMIC DNA]</scope>
    <source>
        <strain evidence="1 2">ATCC BAA-614</strain>
    </source>
</reference>
<dbReference type="HOGENOM" id="CLU_3009465_0_0_11"/>
<evidence type="ECO:0000313" key="2">
    <source>
        <dbReference type="Proteomes" id="UP000003653"/>
    </source>
</evidence>
<keyword evidence="2" id="KW-1185">Reference proteome</keyword>
<dbReference type="EMBL" id="ADNV01000124">
    <property type="protein sequence ID" value="EFG78377.1"/>
    <property type="molecule type" value="Genomic_DNA"/>
</dbReference>
<organism evidence="1 2">
    <name type="scientific">Mycobacterium parascrofulaceum ATCC BAA-614</name>
    <dbReference type="NCBI Taxonomy" id="525368"/>
    <lineage>
        <taxon>Bacteria</taxon>
        <taxon>Bacillati</taxon>
        <taxon>Actinomycetota</taxon>
        <taxon>Actinomycetes</taxon>
        <taxon>Mycobacteriales</taxon>
        <taxon>Mycobacteriaceae</taxon>
        <taxon>Mycobacterium</taxon>
        <taxon>Mycobacterium simiae complex</taxon>
    </lineage>
</organism>
<sequence length="56" mass="5811">MLGVPAGKSLALMLGKVVRILRRFGALDIDDDTGALLSAISAAIDCPVAPESKEDE</sequence>
<gene>
    <name evidence="1" type="ORF">HMPREF0591_1715</name>
</gene>
<name>D5P6C1_9MYCO</name>
<protein>
    <submittedName>
        <fullName evidence="1">Uncharacterized protein</fullName>
    </submittedName>
</protein>
<comment type="caution">
    <text evidence="1">The sequence shown here is derived from an EMBL/GenBank/DDBJ whole genome shotgun (WGS) entry which is preliminary data.</text>
</comment>
<accession>D5P6C1</accession>
<evidence type="ECO:0000313" key="1">
    <source>
        <dbReference type="EMBL" id="EFG78377.1"/>
    </source>
</evidence>
<dbReference type="Proteomes" id="UP000003653">
    <property type="component" value="Unassembled WGS sequence"/>
</dbReference>
<dbReference type="AlphaFoldDB" id="D5P6C1"/>
<dbReference type="RefSeq" id="WP_007170736.1">
    <property type="nucleotide sequence ID" value="NZ_GG770556.1"/>
</dbReference>
<proteinExistence type="predicted"/>